<dbReference type="RefSeq" id="WP_104737311.1">
    <property type="nucleotide sequence ID" value="NZ_BMHR01000001.1"/>
</dbReference>
<evidence type="ECO:0000313" key="8">
    <source>
        <dbReference type="Proteomes" id="UP000243451"/>
    </source>
</evidence>
<keyword evidence="2 7" id="KW-0436">Ligase</keyword>
<keyword evidence="3" id="KW-0547">Nucleotide-binding</keyword>
<reference evidence="7 8" key="1">
    <citation type="submission" date="2018-01" db="EMBL/GenBank/DDBJ databases">
        <title>Draft genome of the type strain Pseudomonas oceani DSM 100277 isolated from the deep water in Okinawa trough, northwestern Pacific Ocean.</title>
        <authorList>
            <person name="Gomila M."/>
            <person name="Mulet M."/>
            <person name="Garcia-Valdes E."/>
            <person name="Lalucat J."/>
        </authorList>
    </citation>
    <scope>NUCLEOTIDE SEQUENCE [LARGE SCALE GENOMIC DNA]</scope>
    <source>
        <strain evidence="7 8">DSM 100277</strain>
    </source>
</reference>
<dbReference type="OrthoDB" id="9802326at2"/>
<dbReference type="GO" id="GO:0005524">
    <property type="term" value="F:ATP binding"/>
    <property type="evidence" value="ECO:0007669"/>
    <property type="project" value="UniProtKB-KW"/>
</dbReference>
<dbReference type="Pfam" id="PF00152">
    <property type="entry name" value="tRNA-synt_2"/>
    <property type="match status" value="1"/>
</dbReference>
<dbReference type="EC" id="6.1.1.6" evidence="7"/>
<dbReference type="NCBIfam" id="TIGR00462">
    <property type="entry name" value="genX"/>
    <property type="match status" value="1"/>
</dbReference>
<dbReference type="InterPro" id="IPR004364">
    <property type="entry name" value="Aa-tRNA-synt_II"/>
</dbReference>
<feature type="domain" description="Aminoacyl-transfer RNA synthetases class-II family profile" evidence="6">
    <location>
        <begin position="14"/>
        <end position="320"/>
    </location>
</feature>
<comment type="subunit">
    <text evidence="1">Homodimer.</text>
</comment>
<dbReference type="Gene3D" id="3.30.930.10">
    <property type="entry name" value="Bira Bifunctional Protein, Domain 2"/>
    <property type="match status" value="1"/>
</dbReference>
<comment type="catalytic activity">
    <reaction evidence="5">
        <text>D-beta-lysine + L-lysyl-[protein] + ATP = N(6)-((3R)-3,6-diaminohexanoyl)-L-lysyl-[protein] + AMP + diphosphate + H(+)</text>
        <dbReference type="Rhea" id="RHEA:83435"/>
        <dbReference type="Rhea" id="RHEA-COMP:9752"/>
        <dbReference type="Rhea" id="RHEA-COMP:20131"/>
        <dbReference type="ChEBI" id="CHEBI:15378"/>
        <dbReference type="ChEBI" id="CHEBI:29969"/>
        <dbReference type="ChEBI" id="CHEBI:30616"/>
        <dbReference type="ChEBI" id="CHEBI:33019"/>
        <dbReference type="ChEBI" id="CHEBI:84138"/>
        <dbReference type="ChEBI" id="CHEBI:156053"/>
        <dbReference type="ChEBI" id="CHEBI:456215"/>
    </reaction>
    <physiologicalReaction direction="left-to-right" evidence="5">
        <dbReference type="Rhea" id="RHEA:83436"/>
    </physiologicalReaction>
</comment>
<dbReference type="InterPro" id="IPR006195">
    <property type="entry name" value="aa-tRNA-synth_II"/>
</dbReference>
<dbReference type="FunFam" id="3.30.930.10:FF:000017">
    <property type="entry name" value="Elongation factor P--(R)-beta-lysine ligase"/>
    <property type="match status" value="1"/>
</dbReference>
<dbReference type="GO" id="GO:0004824">
    <property type="term" value="F:lysine-tRNA ligase activity"/>
    <property type="evidence" value="ECO:0007669"/>
    <property type="project" value="UniProtKB-EC"/>
</dbReference>
<keyword evidence="8" id="KW-1185">Reference proteome</keyword>
<keyword evidence="7" id="KW-0648">Protein biosynthesis</keyword>
<evidence type="ECO:0000256" key="2">
    <source>
        <dbReference type="ARBA" id="ARBA00022598"/>
    </source>
</evidence>
<dbReference type="SUPFAM" id="SSF55681">
    <property type="entry name" value="Class II aaRS and biotin synthetases"/>
    <property type="match status" value="1"/>
</dbReference>
<dbReference type="NCBIfam" id="NF006828">
    <property type="entry name" value="PRK09350.1"/>
    <property type="match status" value="1"/>
</dbReference>
<evidence type="ECO:0000256" key="5">
    <source>
        <dbReference type="ARBA" id="ARBA00052794"/>
    </source>
</evidence>
<keyword evidence="7" id="KW-0251">Elongation factor</keyword>
<dbReference type="GO" id="GO:0006430">
    <property type="term" value="P:lysyl-tRNA aminoacylation"/>
    <property type="evidence" value="ECO:0007669"/>
    <property type="project" value="InterPro"/>
</dbReference>
<dbReference type="PANTHER" id="PTHR42918:SF6">
    <property type="entry name" value="ELONGATION FACTOR P--(R)-BETA-LYSINE LIGASE"/>
    <property type="match status" value="1"/>
</dbReference>
<evidence type="ECO:0000313" key="7">
    <source>
        <dbReference type="EMBL" id="POB05072.1"/>
    </source>
</evidence>
<dbReference type="GO" id="GO:0003746">
    <property type="term" value="F:translation elongation factor activity"/>
    <property type="evidence" value="ECO:0007669"/>
    <property type="project" value="UniProtKB-KW"/>
</dbReference>
<sequence>MTREWRPSASIEALRQRADIINRIRRFFAERQVLEVDTPSLSHAAVSDPFLHPFSADYIPEGGGQAATLYLHTSPEYPMKRLLAAGSGAIWQLCKVFRNGEMGRRHNPEFSMLEWYRPGFDHHQLMDEVDALVREVLACAPARRVSYAAVFAEHTGLDIHRCGDADLQKLAAARCGFQGELSRDGYLNLLFSDCVEPQLQAPTMVYAFPASQAALAQVVEGDDVVPSAARFEMFVRGMELANGYFELTDANEQLRRFQLDQQQREALGLSVLPIDMPLVDALEAGMPSCAGVALGVDRLVMLALGASTIAEVIAFDTQRA</sequence>
<evidence type="ECO:0000256" key="4">
    <source>
        <dbReference type="ARBA" id="ARBA00022840"/>
    </source>
</evidence>
<evidence type="ECO:0000256" key="3">
    <source>
        <dbReference type="ARBA" id="ARBA00022741"/>
    </source>
</evidence>
<name>A0A2P4EXX5_9GAMM</name>
<dbReference type="InterPro" id="IPR045864">
    <property type="entry name" value="aa-tRNA-synth_II/BPL/LPL"/>
</dbReference>
<keyword evidence="4" id="KW-0067">ATP-binding</keyword>
<dbReference type="PANTHER" id="PTHR42918">
    <property type="entry name" value="LYSYL-TRNA SYNTHETASE"/>
    <property type="match status" value="1"/>
</dbReference>
<dbReference type="PROSITE" id="PS50862">
    <property type="entry name" value="AA_TRNA_LIGASE_II"/>
    <property type="match status" value="1"/>
</dbReference>
<dbReference type="Proteomes" id="UP000243451">
    <property type="component" value="Unassembled WGS sequence"/>
</dbReference>
<protein>
    <submittedName>
        <fullName evidence="7">Elongation factor P lysine(34) lysyltransferase</fullName>
        <ecNumber evidence="7">6.1.1.6</ecNumber>
    </submittedName>
</protein>
<accession>A0A2P4EXX5</accession>
<dbReference type="EMBL" id="PPSK01000003">
    <property type="protein sequence ID" value="POB05072.1"/>
    <property type="molecule type" value="Genomic_DNA"/>
</dbReference>
<comment type="caution">
    <text evidence="7">The sequence shown here is derived from an EMBL/GenBank/DDBJ whole genome shotgun (WGS) entry which is preliminary data.</text>
</comment>
<dbReference type="AlphaFoldDB" id="A0A2P4EXX5"/>
<gene>
    <name evidence="7" type="ORF">C1949_04685</name>
</gene>
<dbReference type="GO" id="GO:0000049">
    <property type="term" value="F:tRNA binding"/>
    <property type="evidence" value="ECO:0007669"/>
    <property type="project" value="TreeGrafter"/>
</dbReference>
<dbReference type="InterPro" id="IPR004525">
    <property type="entry name" value="EpmA"/>
</dbReference>
<proteinExistence type="predicted"/>
<dbReference type="GO" id="GO:0005829">
    <property type="term" value="C:cytosol"/>
    <property type="evidence" value="ECO:0007669"/>
    <property type="project" value="TreeGrafter"/>
</dbReference>
<organism evidence="7 8">
    <name type="scientific">Halopseudomonas oceani</name>
    <dbReference type="NCBI Taxonomy" id="1708783"/>
    <lineage>
        <taxon>Bacteria</taxon>
        <taxon>Pseudomonadati</taxon>
        <taxon>Pseudomonadota</taxon>
        <taxon>Gammaproteobacteria</taxon>
        <taxon>Pseudomonadales</taxon>
        <taxon>Pseudomonadaceae</taxon>
        <taxon>Halopseudomonas</taxon>
    </lineage>
</organism>
<evidence type="ECO:0000256" key="1">
    <source>
        <dbReference type="ARBA" id="ARBA00011738"/>
    </source>
</evidence>
<keyword evidence="7" id="KW-0808">Transferase</keyword>
<evidence type="ECO:0000259" key="6">
    <source>
        <dbReference type="PROSITE" id="PS50862"/>
    </source>
</evidence>
<dbReference type="GO" id="GO:0016740">
    <property type="term" value="F:transferase activity"/>
    <property type="evidence" value="ECO:0007669"/>
    <property type="project" value="UniProtKB-KW"/>
</dbReference>